<protein>
    <submittedName>
        <fullName evidence="2">Uncharacterized protein</fullName>
    </submittedName>
</protein>
<accession>A0A1S1LHY9</accession>
<dbReference type="AlphaFoldDB" id="A0A1S1LHY9"/>
<reference evidence="2 3" key="1">
    <citation type="submission" date="2016-10" db="EMBL/GenBank/DDBJ databases">
        <title>Evaluation of Human, Veterinary and Environmental Mycobacterium chelonae Isolates by Core Genome Phylogenomic Analysis, Targeted Gene Comparison, and Anti-microbial Susceptibility Patterns: A Tale of Mistaken Identities.</title>
        <authorList>
            <person name="Fogelson S.B."/>
            <person name="Camus A.C."/>
            <person name="Lorenz W."/>
            <person name="Vasireddy R."/>
            <person name="Vasireddy S."/>
            <person name="Smith T."/>
            <person name="Brown-Elliott B.A."/>
            <person name="Wallace R.J.Jr."/>
            <person name="Hasan N.A."/>
            <person name="Reischl U."/>
            <person name="Sanchez S."/>
        </authorList>
    </citation>
    <scope>NUCLEOTIDE SEQUENCE [LARGE SCALE GENOMIC DNA]</scope>
    <source>
        <strain evidence="2 3">15515</strain>
    </source>
</reference>
<dbReference type="EMBL" id="MLIQ01000042">
    <property type="protein sequence ID" value="OHU47409.1"/>
    <property type="molecule type" value="Genomic_DNA"/>
</dbReference>
<organism evidence="2 3">
    <name type="scientific">Mycobacteroides chelonae</name>
    <name type="common">Mycobacterium chelonae</name>
    <dbReference type="NCBI Taxonomy" id="1774"/>
    <lineage>
        <taxon>Bacteria</taxon>
        <taxon>Bacillati</taxon>
        <taxon>Actinomycetota</taxon>
        <taxon>Actinomycetes</taxon>
        <taxon>Mycobacteriales</taxon>
        <taxon>Mycobacteriaceae</taxon>
        <taxon>Mycobacteroides</taxon>
    </lineage>
</organism>
<feature type="compositionally biased region" description="Basic and acidic residues" evidence="1">
    <location>
        <begin position="50"/>
        <end position="62"/>
    </location>
</feature>
<evidence type="ECO:0000313" key="2">
    <source>
        <dbReference type="EMBL" id="OHU47409.1"/>
    </source>
</evidence>
<evidence type="ECO:0000313" key="3">
    <source>
        <dbReference type="Proteomes" id="UP000180043"/>
    </source>
</evidence>
<sequence length="148" mass="16298">MVQNPYWAEWWRKHGVAERAWLAGNPGGNWIKSVEYAELDQRSPGAEAAARGDEDAAVHEEETCPTCQGHGDTDRLVASLDALRDVVIKGDLSELMAVAERWRRDSGAVDGETLYQRLAQIRKIVDTASQIVQGQLRRARATAAAQSA</sequence>
<dbReference type="Proteomes" id="UP000180043">
    <property type="component" value="Unassembled WGS sequence"/>
</dbReference>
<comment type="caution">
    <text evidence="2">The sequence shown here is derived from an EMBL/GenBank/DDBJ whole genome shotgun (WGS) entry which is preliminary data.</text>
</comment>
<proteinExistence type="predicted"/>
<evidence type="ECO:0000256" key="1">
    <source>
        <dbReference type="SAM" id="MobiDB-lite"/>
    </source>
</evidence>
<gene>
    <name evidence="2" type="ORF">BKG82_27780</name>
</gene>
<feature type="region of interest" description="Disordered" evidence="1">
    <location>
        <begin position="46"/>
        <end position="71"/>
    </location>
</feature>
<name>A0A1S1LHY9_MYCCH</name>